<dbReference type="Pfam" id="PF13545">
    <property type="entry name" value="HTH_Crp_2"/>
    <property type="match status" value="1"/>
</dbReference>
<dbReference type="InterPro" id="IPR018490">
    <property type="entry name" value="cNMP-bd_dom_sf"/>
</dbReference>
<comment type="caution">
    <text evidence="5">The sequence shown here is derived from an EMBL/GenBank/DDBJ whole genome shotgun (WGS) entry which is preliminary data.</text>
</comment>
<dbReference type="PROSITE" id="PS51063">
    <property type="entry name" value="HTH_CRP_2"/>
    <property type="match status" value="1"/>
</dbReference>
<dbReference type="SUPFAM" id="SSF51206">
    <property type="entry name" value="cAMP-binding domain-like"/>
    <property type="match status" value="1"/>
</dbReference>
<keyword evidence="3" id="KW-0804">Transcription</keyword>
<evidence type="ECO:0000256" key="3">
    <source>
        <dbReference type="ARBA" id="ARBA00023163"/>
    </source>
</evidence>
<gene>
    <name evidence="5" type="ORF">BCF33_1770</name>
</gene>
<dbReference type="Gene3D" id="2.60.120.10">
    <property type="entry name" value="Jelly Rolls"/>
    <property type="match status" value="1"/>
</dbReference>
<name>A0A2T0X1W5_9RHOB</name>
<proteinExistence type="predicted"/>
<dbReference type="InterPro" id="IPR036390">
    <property type="entry name" value="WH_DNA-bd_sf"/>
</dbReference>
<protein>
    <submittedName>
        <fullName evidence="5">CRP-like cAMP-binding protein</fullName>
    </submittedName>
</protein>
<dbReference type="InterPro" id="IPR014710">
    <property type="entry name" value="RmlC-like_jellyroll"/>
</dbReference>
<keyword evidence="6" id="KW-1185">Reference proteome</keyword>
<dbReference type="RefSeq" id="WP_106160558.1">
    <property type="nucleotide sequence ID" value="NZ_PVTT01000002.1"/>
</dbReference>
<organism evidence="5 6">
    <name type="scientific">Hasllibacter halocynthiae</name>
    <dbReference type="NCBI Taxonomy" id="595589"/>
    <lineage>
        <taxon>Bacteria</taxon>
        <taxon>Pseudomonadati</taxon>
        <taxon>Pseudomonadota</taxon>
        <taxon>Alphaproteobacteria</taxon>
        <taxon>Rhodobacterales</taxon>
        <taxon>Roseobacteraceae</taxon>
        <taxon>Hasllibacter</taxon>
    </lineage>
</organism>
<sequence>MATDCANCPLRGRPLFAALADKDLAFMRRFKVGELTVEAGTPIMMEGSNSPQLFTALRGMGIRAKTLSNGRRQVVNFVYPGDFLGLQSAVMDGMRHTVEAVTRMTLCVFDRKELWSLVRGNPELAYDLTWIAATEEHFLGEALATVGQRTAVERIAWALVRVTRRCEALGIADAGRVPFPFRQQDLADALGLSLVHTNKTLARLRERQLASWHDGILSVPETEKLARVAGMEGEDPAERRPLI</sequence>
<dbReference type="Pfam" id="PF00027">
    <property type="entry name" value="cNMP_binding"/>
    <property type="match status" value="1"/>
</dbReference>
<dbReference type="Proteomes" id="UP000238801">
    <property type="component" value="Unassembled WGS sequence"/>
</dbReference>
<dbReference type="InterPro" id="IPR012318">
    <property type="entry name" value="HTH_CRP"/>
</dbReference>
<dbReference type="Gene3D" id="1.10.10.10">
    <property type="entry name" value="Winged helix-like DNA-binding domain superfamily/Winged helix DNA-binding domain"/>
    <property type="match status" value="1"/>
</dbReference>
<evidence type="ECO:0000256" key="1">
    <source>
        <dbReference type="ARBA" id="ARBA00023015"/>
    </source>
</evidence>
<dbReference type="InterPro" id="IPR036388">
    <property type="entry name" value="WH-like_DNA-bd_sf"/>
</dbReference>
<dbReference type="AlphaFoldDB" id="A0A2T0X1W5"/>
<dbReference type="OrthoDB" id="7584044at2"/>
<dbReference type="CDD" id="cd00038">
    <property type="entry name" value="CAP_ED"/>
    <property type="match status" value="1"/>
</dbReference>
<dbReference type="SUPFAM" id="SSF46785">
    <property type="entry name" value="Winged helix' DNA-binding domain"/>
    <property type="match status" value="1"/>
</dbReference>
<dbReference type="GO" id="GO:0003677">
    <property type="term" value="F:DNA binding"/>
    <property type="evidence" value="ECO:0007669"/>
    <property type="project" value="UniProtKB-KW"/>
</dbReference>
<dbReference type="EMBL" id="PVTT01000002">
    <property type="protein sequence ID" value="PRY92907.1"/>
    <property type="molecule type" value="Genomic_DNA"/>
</dbReference>
<accession>A0A2T0X1W5</accession>
<evidence type="ECO:0000313" key="6">
    <source>
        <dbReference type="Proteomes" id="UP000238801"/>
    </source>
</evidence>
<evidence type="ECO:0000313" key="5">
    <source>
        <dbReference type="EMBL" id="PRY92907.1"/>
    </source>
</evidence>
<dbReference type="InterPro" id="IPR000595">
    <property type="entry name" value="cNMP-bd_dom"/>
</dbReference>
<evidence type="ECO:0000256" key="2">
    <source>
        <dbReference type="ARBA" id="ARBA00023125"/>
    </source>
</evidence>
<reference evidence="5 6" key="1">
    <citation type="submission" date="2018-03" db="EMBL/GenBank/DDBJ databases">
        <title>Genomic Encyclopedia of Archaeal and Bacterial Type Strains, Phase II (KMG-II): from individual species to whole genera.</title>
        <authorList>
            <person name="Goeker M."/>
        </authorList>
    </citation>
    <scope>NUCLEOTIDE SEQUENCE [LARGE SCALE GENOMIC DNA]</scope>
    <source>
        <strain evidence="5 6">DSM 29318</strain>
    </source>
</reference>
<evidence type="ECO:0000259" key="4">
    <source>
        <dbReference type="PROSITE" id="PS51063"/>
    </source>
</evidence>
<feature type="domain" description="HTH crp-type" evidence="4">
    <location>
        <begin position="149"/>
        <end position="223"/>
    </location>
</feature>
<dbReference type="GO" id="GO:0006355">
    <property type="term" value="P:regulation of DNA-templated transcription"/>
    <property type="evidence" value="ECO:0007669"/>
    <property type="project" value="InterPro"/>
</dbReference>
<keyword evidence="2" id="KW-0238">DNA-binding</keyword>
<keyword evidence="1" id="KW-0805">Transcription regulation</keyword>